<reference evidence="1 2" key="1">
    <citation type="journal article" date="2019" name="Appl. Microbiol. Biotechnol.">
        <title>Uncovering carbohydrate metabolism through a genotype-phenotype association study of 56 lactic acid bacteria genomes.</title>
        <authorList>
            <person name="Buron-Moles G."/>
            <person name="Chailyan A."/>
            <person name="Dolejs I."/>
            <person name="Forster J."/>
            <person name="Miks M.H."/>
        </authorList>
    </citation>
    <scope>NUCLEOTIDE SEQUENCE [LARGE SCALE GENOMIC DNA]</scope>
    <source>
        <strain evidence="1 2">ATCC 49373</strain>
    </source>
</reference>
<keyword evidence="2" id="KW-1185">Reference proteome</keyword>
<evidence type="ECO:0000313" key="2">
    <source>
        <dbReference type="Proteomes" id="UP000294854"/>
    </source>
</evidence>
<name>A0A4R5NNG0_9LACO</name>
<accession>A0A4R5NNG0</accession>
<evidence type="ECO:0000313" key="1">
    <source>
        <dbReference type="EMBL" id="TDG77836.1"/>
    </source>
</evidence>
<dbReference type="Proteomes" id="UP000294854">
    <property type="component" value="Unassembled WGS sequence"/>
</dbReference>
<proteinExistence type="predicted"/>
<dbReference type="EMBL" id="PUFO01000047">
    <property type="protein sequence ID" value="TDG77836.1"/>
    <property type="molecule type" value="Genomic_DNA"/>
</dbReference>
<sequence length="100" mass="12096">MKYGKTKTKVRWTYKFNKTSYYMTMSPKGKHSKTFKFAISYMMYRYKTKHYEFTGVTTKKNGSYNQPMEMKPVHHNGKKALGYYNTSVTKPDTYYYYVHK</sequence>
<dbReference type="AlphaFoldDB" id="A0A4R5NNG0"/>
<organism evidence="1 2">
    <name type="scientific">Secundilactobacillus malefermentans</name>
    <dbReference type="NCBI Taxonomy" id="176292"/>
    <lineage>
        <taxon>Bacteria</taxon>
        <taxon>Bacillati</taxon>
        <taxon>Bacillota</taxon>
        <taxon>Bacilli</taxon>
        <taxon>Lactobacillales</taxon>
        <taxon>Lactobacillaceae</taxon>
        <taxon>Secundilactobacillus</taxon>
    </lineage>
</organism>
<gene>
    <name evidence="1" type="ORF">C5L31_000230</name>
</gene>
<comment type="caution">
    <text evidence="1">The sequence shown here is derived from an EMBL/GenBank/DDBJ whole genome shotgun (WGS) entry which is preliminary data.</text>
</comment>
<protein>
    <submittedName>
        <fullName evidence="1">Uncharacterized protein</fullName>
    </submittedName>
</protein>